<dbReference type="PROSITE" id="PS51257">
    <property type="entry name" value="PROKAR_LIPOPROTEIN"/>
    <property type="match status" value="1"/>
</dbReference>
<dbReference type="EMBL" id="CP095071">
    <property type="protein sequence ID" value="UOQ84946.1"/>
    <property type="molecule type" value="Genomic_DNA"/>
</dbReference>
<proteinExistence type="predicted"/>
<feature type="compositionally biased region" description="Acidic residues" evidence="1">
    <location>
        <begin position="217"/>
        <end position="228"/>
    </location>
</feature>
<evidence type="ECO:0000256" key="1">
    <source>
        <dbReference type="SAM" id="MobiDB-lite"/>
    </source>
</evidence>
<keyword evidence="4" id="KW-1185">Reference proteome</keyword>
<dbReference type="Proteomes" id="UP000831537">
    <property type="component" value="Chromosome"/>
</dbReference>
<name>A0ABY4GL53_9BACI</name>
<reference evidence="3 4" key="1">
    <citation type="submission" date="2022-04" db="EMBL/GenBank/DDBJ databases">
        <title>Gracilibacillus sp. isolated from saltern.</title>
        <authorList>
            <person name="Won M."/>
            <person name="Lee C.-M."/>
            <person name="Woen H.-Y."/>
            <person name="Kwon S.-W."/>
        </authorList>
    </citation>
    <scope>NUCLEOTIDE SEQUENCE [LARGE SCALE GENOMIC DNA]</scope>
    <source>
        <strain evidence="3 4">SSPM10-3</strain>
    </source>
</reference>
<dbReference type="RefSeq" id="WP_244743475.1">
    <property type="nucleotide sequence ID" value="NZ_CP095071.1"/>
</dbReference>
<feature type="compositionally biased region" description="Acidic residues" evidence="1">
    <location>
        <begin position="39"/>
        <end position="48"/>
    </location>
</feature>
<feature type="compositionally biased region" description="Low complexity" evidence="1">
    <location>
        <begin position="194"/>
        <end position="215"/>
    </location>
</feature>
<accession>A0ABY4GL53</accession>
<evidence type="ECO:0000256" key="2">
    <source>
        <dbReference type="SAM" id="SignalP"/>
    </source>
</evidence>
<feature type="region of interest" description="Disordered" evidence="1">
    <location>
        <begin position="25"/>
        <end position="48"/>
    </location>
</feature>
<feature type="region of interest" description="Disordered" evidence="1">
    <location>
        <begin position="187"/>
        <end position="235"/>
    </location>
</feature>
<evidence type="ECO:0000313" key="3">
    <source>
        <dbReference type="EMBL" id="UOQ84946.1"/>
    </source>
</evidence>
<organism evidence="3 4">
    <name type="scientific">Gracilibacillus salinarum</name>
    <dbReference type="NCBI Taxonomy" id="2932255"/>
    <lineage>
        <taxon>Bacteria</taxon>
        <taxon>Bacillati</taxon>
        <taxon>Bacillota</taxon>
        <taxon>Bacilli</taxon>
        <taxon>Bacillales</taxon>
        <taxon>Bacillaceae</taxon>
        <taxon>Gracilibacillus</taxon>
    </lineage>
</organism>
<gene>
    <name evidence="3" type="ORF">MUN87_20225</name>
</gene>
<evidence type="ECO:0008006" key="5">
    <source>
        <dbReference type="Google" id="ProtNLM"/>
    </source>
</evidence>
<feature type="signal peptide" evidence="2">
    <location>
        <begin position="1"/>
        <end position="22"/>
    </location>
</feature>
<evidence type="ECO:0000313" key="4">
    <source>
        <dbReference type="Proteomes" id="UP000831537"/>
    </source>
</evidence>
<sequence length="298" mass="33397">MKKQLFVLILLAFLSLILIACSQDTEEDTQSSGKNGDTETIDATDDVDDAGEEESVFSLDENKATEVLNQYHDTVMDVINNADDQGTVQDFSAKEPLKEEFMTIMSEELASSYVDQYFQQTDGQLFVVPTEAPIWFKEDQAFQMQEVSKTEYEIIQEQSNELIGEVKMTYVLTSKNDKWIVQEVHTEELKDTSNGDGQSDNSSQNGNDSSDNNGDSGDGEEASEDTGEITDNKAEDLVREYLNIPEDSEMNVVMDHKDDNGNFVVQVYELVQNGDTSHTATVGWYIVNKDDGSIEEMM</sequence>
<protein>
    <recommendedName>
        <fullName evidence="5">DUF5105 domain-containing protein</fullName>
    </recommendedName>
</protein>
<keyword evidence="2" id="KW-0732">Signal</keyword>
<feature type="chain" id="PRO_5046328942" description="DUF5105 domain-containing protein" evidence="2">
    <location>
        <begin position="23"/>
        <end position="298"/>
    </location>
</feature>